<reference evidence="3" key="1">
    <citation type="journal article" date="2019" name="Int. J. Syst. Evol. Microbiol.">
        <title>The Global Catalogue of Microorganisms (GCM) 10K type strain sequencing project: providing services to taxonomists for standard genome sequencing and annotation.</title>
        <authorList>
            <consortium name="The Broad Institute Genomics Platform"/>
            <consortium name="The Broad Institute Genome Sequencing Center for Infectious Disease"/>
            <person name="Wu L."/>
            <person name="Ma J."/>
        </authorList>
    </citation>
    <scope>NUCLEOTIDE SEQUENCE [LARGE SCALE GENOMIC DNA]</scope>
    <source>
        <strain evidence="3">CGMCC 1.10131</strain>
    </source>
</reference>
<proteinExistence type="predicted"/>
<keyword evidence="3" id="KW-1185">Reference proteome</keyword>
<dbReference type="Proteomes" id="UP000651977">
    <property type="component" value="Unassembled WGS sequence"/>
</dbReference>
<accession>A0ABQ1I1K3</accession>
<comment type="caution">
    <text evidence="2">The sequence shown here is derived from an EMBL/GenBank/DDBJ whole genome shotgun (WGS) entry which is preliminary data.</text>
</comment>
<organism evidence="2 3">
    <name type="scientific">Agarivorans gilvus</name>
    <dbReference type="NCBI Taxonomy" id="680279"/>
    <lineage>
        <taxon>Bacteria</taxon>
        <taxon>Pseudomonadati</taxon>
        <taxon>Pseudomonadota</taxon>
        <taxon>Gammaproteobacteria</taxon>
        <taxon>Alteromonadales</taxon>
        <taxon>Alteromonadaceae</taxon>
        <taxon>Agarivorans</taxon>
    </lineage>
</organism>
<feature type="transmembrane region" description="Helical" evidence="1">
    <location>
        <begin position="21"/>
        <end position="42"/>
    </location>
</feature>
<evidence type="ECO:0000313" key="2">
    <source>
        <dbReference type="EMBL" id="GGB07356.1"/>
    </source>
</evidence>
<keyword evidence="1" id="KW-1133">Transmembrane helix</keyword>
<protein>
    <submittedName>
        <fullName evidence="2">Uncharacterized protein</fullName>
    </submittedName>
</protein>
<dbReference type="EMBL" id="BMDY01000011">
    <property type="protein sequence ID" value="GGB07356.1"/>
    <property type="molecule type" value="Genomic_DNA"/>
</dbReference>
<evidence type="ECO:0000313" key="3">
    <source>
        <dbReference type="Proteomes" id="UP000651977"/>
    </source>
</evidence>
<name>A0ABQ1I1K3_9ALTE</name>
<keyword evidence="1" id="KW-0812">Transmembrane</keyword>
<evidence type="ECO:0000256" key="1">
    <source>
        <dbReference type="SAM" id="Phobius"/>
    </source>
</evidence>
<sequence length="81" mass="9303">MNMPITIRAGMVKATLSINKVFIWLGVKPRLVAMLAINGAWLNQTKKVMKKAIQLMWSIFIFPLKENKLKRSALIMMSQKQ</sequence>
<keyword evidence="1" id="KW-0472">Membrane</keyword>
<gene>
    <name evidence="2" type="ORF">GCM10007414_20850</name>
</gene>